<organism evidence="4 5">
    <name type="scientific">Streptomyces olivaceiscleroticus</name>
    <dbReference type="NCBI Taxonomy" id="68245"/>
    <lineage>
        <taxon>Bacteria</taxon>
        <taxon>Bacillati</taxon>
        <taxon>Actinomycetota</taxon>
        <taxon>Actinomycetes</taxon>
        <taxon>Kitasatosporales</taxon>
        <taxon>Streptomycetaceae</taxon>
        <taxon>Streptomyces</taxon>
    </lineage>
</organism>
<name>A0ABP3K334_9ACTN</name>
<comment type="caution">
    <text evidence="4">The sequence shown here is derived from an EMBL/GenBank/DDBJ whole genome shotgun (WGS) entry which is preliminary data.</text>
</comment>
<evidence type="ECO:0008006" key="6">
    <source>
        <dbReference type="Google" id="ProtNLM"/>
    </source>
</evidence>
<evidence type="ECO:0000313" key="5">
    <source>
        <dbReference type="Proteomes" id="UP001500909"/>
    </source>
</evidence>
<evidence type="ECO:0000256" key="3">
    <source>
        <dbReference type="SAM" id="SignalP"/>
    </source>
</evidence>
<keyword evidence="2" id="KW-0472">Membrane</keyword>
<protein>
    <recommendedName>
        <fullName evidence="6">DUF916 domain-containing protein</fullName>
    </recommendedName>
</protein>
<evidence type="ECO:0000313" key="4">
    <source>
        <dbReference type="EMBL" id="GAA0470437.1"/>
    </source>
</evidence>
<dbReference type="EMBL" id="BAAABY010000027">
    <property type="protein sequence ID" value="GAA0470437.1"/>
    <property type="molecule type" value="Genomic_DNA"/>
</dbReference>
<feature type="signal peptide" evidence="3">
    <location>
        <begin position="1"/>
        <end position="28"/>
    </location>
</feature>
<dbReference type="Proteomes" id="UP001500909">
    <property type="component" value="Unassembled WGS sequence"/>
</dbReference>
<feature type="region of interest" description="Disordered" evidence="1">
    <location>
        <begin position="288"/>
        <end position="314"/>
    </location>
</feature>
<keyword evidence="2" id="KW-0812">Transmembrane</keyword>
<evidence type="ECO:0000256" key="2">
    <source>
        <dbReference type="SAM" id="Phobius"/>
    </source>
</evidence>
<feature type="transmembrane region" description="Helical" evidence="2">
    <location>
        <begin position="260"/>
        <end position="279"/>
    </location>
</feature>
<dbReference type="RefSeq" id="WP_346096192.1">
    <property type="nucleotide sequence ID" value="NZ_BAAABY010000027.1"/>
</dbReference>
<keyword evidence="2" id="KW-1133">Transmembrane helix</keyword>
<sequence length="314" mass="31544">MPCRIRAVAAGATALTAAALPCAPPAAAADGGRVAAPAGAHARPYFYLEGAPGSVLTDRLALTNRDDRARTFTVRSTDSGAGRESGAGTGPGAWIVTAARTVEVPPRTRAEVPFTVTVPRDALPGDHPAALSVRGAGPAARTTAVPVHLRVTGPTLAALSVENVAVTDRDGAAVIRYDLVNRGNTTLDPKVAVSADGLLGGELRRAAHRLPAGLPPGRRLTRTEAWPDPPALDSVDVTVTATAAGGAHGTARATYTAVPWGALGLLGVGGGAAVGGWFLRRRRAGADGTAAAGQGSGADYESGADREWATGVTA</sequence>
<gene>
    <name evidence="4" type="ORF">GCM10010361_38260</name>
</gene>
<reference evidence="5" key="1">
    <citation type="journal article" date="2019" name="Int. J. Syst. Evol. Microbiol.">
        <title>The Global Catalogue of Microorganisms (GCM) 10K type strain sequencing project: providing services to taxonomists for standard genome sequencing and annotation.</title>
        <authorList>
            <consortium name="The Broad Institute Genomics Platform"/>
            <consortium name="The Broad Institute Genome Sequencing Center for Infectious Disease"/>
            <person name="Wu L."/>
            <person name="Ma J."/>
        </authorList>
    </citation>
    <scope>NUCLEOTIDE SEQUENCE [LARGE SCALE GENOMIC DNA]</scope>
    <source>
        <strain evidence="5">JCM 4805</strain>
    </source>
</reference>
<feature type="chain" id="PRO_5045160040" description="DUF916 domain-containing protein" evidence="3">
    <location>
        <begin position="29"/>
        <end position="314"/>
    </location>
</feature>
<keyword evidence="5" id="KW-1185">Reference proteome</keyword>
<keyword evidence="3" id="KW-0732">Signal</keyword>
<evidence type="ECO:0000256" key="1">
    <source>
        <dbReference type="SAM" id="MobiDB-lite"/>
    </source>
</evidence>
<proteinExistence type="predicted"/>
<accession>A0ABP3K334</accession>